<comment type="caution">
    <text evidence="1">The sequence shown here is derived from an EMBL/GenBank/DDBJ whole genome shotgun (WGS) entry which is preliminary data.</text>
</comment>
<sequence>MFSGCTRDPIKEVLNNADGIPQQEKDRTVNWYKTKPELSKEIRSTCDIDTTKYFQRDDCINAKAAMNLILIESYTDPTAIPQGTSVIKQWGLKGLNAVKNMAQSILILVVVSS</sequence>
<protein>
    <submittedName>
        <fullName evidence="1">Uncharacterized protein</fullName>
    </submittedName>
</protein>
<dbReference type="AlphaFoldDB" id="N9PRC7"/>
<dbReference type="Proteomes" id="UP000013009">
    <property type="component" value="Unassembled WGS sequence"/>
</dbReference>
<proteinExistence type="predicted"/>
<dbReference type="PATRIC" id="fig|1217695.3.peg.678"/>
<dbReference type="HOGENOM" id="CLU_2128059_0_0_6"/>
<evidence type="ECO:0000313" key="1">
    <source>
        <dbReference type="EMBL" id="ENX36003.1"/>
    </source>
</evidence>
<reference evidence="1 2" key="1">
    <citation type="submission" date="2013-02" db="EMBL/GenBank/DDBJ databases">
        <title>The Genome Sequence of Acinetobacter sp. NIPH 1859.</title>
        <authorList>
            <consortium name="The Broad Institute Genome Sequencing Platform"/>
            <consortium name="The Broad Institute Genome Sequencing Center for Infectious Disease"/>
            <person name="Cerqueira G."/>
            <person name="Feldgarden M."/>
            <person name="Courvalin P."/>
            <person name="Perichon B."/>
            <person name="Grillot-Courvalin C."/>
            <person name="Clermont D."/>
            <person name="Rocha E."/>
            <person name="Yoon E.-J."/>
            <person name="Nemec A."/>
            <person name="Walker B."/>
            <person name="Young S.K."/>
            <person name="Zeng Q."/>
            <person name="Gargeya S."/>
            <person name="Fitzgerald M."/>
            <person name="Haas B."/>
            <person name="Abouelleil A."/>
            <person name="Alvarado L."/>
            <person name="Arachchi H.M."/>
            <person name="Berlin A.M."/>
            <person name="Chapman S.B."/>
            <person name="Dewar J."/>
            <person name="Goldberg J."/>
            <person name="Griggs A."/>
            <person name="Gujja S."/>
            <person name="Hansen M."/>
            <person name="Howarth C."/>
            <person name="Imamovic A."/>
            <person name="Larimer J."/>
            <person name="McCowan C."/>
            <person name="Murphy C."/>
            <person name="Neiman D."/>
            <person name="Pearson M."/>
            <person name="Priest M."/>
            <person name="Roberts A."/>
            <person name="Saif S."/>
            <person name="Shea T."/>
            <person name="Sisk P."/>
            <person name="Sykes S."/>
            <person name="Wortman J."/>
            <person name="Nusbaum C."/>
            <person name="Birren B."/>
        </authorList>
    </citation>
    <scope>NUCLEOTIDE SEQUENCE [LARGE SCALE GENOMIC DNA]</scope>
    <source>
        <strain evidence="1 2">NIPH 1859</strain>
    </source>
</reference>
<name>N9PRC7_9GAMM</name>
<keyword evidence="2" id="KW-1185">Reference proteome</keyword>
<accession>N9PRC7</accession>
<gene>
    <name evidence="1" type="ORF">F889_00702</name>
</gene>
<dbReference type="EMBL" id="APRZ01000007">
    <property type="protein sequence ID" value="ENX36003.1"/>
    <property type="molecule type" value="Genomic_DNA"/>
</dbReference>
<evidence type="ECO:0000313" key="2">
    <source>
        <dbReference type="Proteomes" id="UP000013009"/>
    </source>
</evidence>
<organism evidence="1 2">
    <name type="scientific">Acinetobacter colistiniresistens</name>
    <dbReference type="NCBI Taxonomy" id="280145"/>
    <lineage>
        <taxon>Bacteria</taxon>
        <taxon>Pseudomonadati</taxon>
        <taxon>Pseudomonadota</taxon>
        <taxon>Gammaproteobacteria</taxon>
        <taxon>Moraxellales</taxon>
        <taxon>Moraxellaceae</taxon>
        <taxon>Acinetobacter</taxon>
    </lineage>
</organism>